<dbReference type="AlphaFoldDB" id="A0A3P7KDR8"/>
<keyword evidence="5 9" id="KW-1003">Cell membrane</keyword>
<sequence length="200" mass="21428">MNNTANSFKFSKDSPKLEARQSAAAKSQITNSTYIIILIATAVVNAQMNGIVPSVTSYASLPYSQATYHYGLALANVVSPTMSFLPFFITTKSIPILCALTVCSSIVTSFIIFLAALSPNLIFDSHIIGSCLAVGASLLAAGLHSYLRVVFASLLRQGEQSESRLFWCGVFIQIGSFAGSAVMFPLINFVHIFTSAPPCR</sequence>
<comment type="catalytic activity">
    <reaction evidence="1 9">
        <text>riboflavin(in) = riboflavin(out)</text>
        <dbReference type="Rhea" id="RHEA:35015"/>
        <dbReference type="ChEBI" id="CHEBI:57986"/>
    </reaction>
</comment>
<keyword evidence="4 9" id="KW-0813">Transport</keyword>
<dbReference type="Pfam" id="PF06237">
    <property type="entry name" value="SLC52_ribofla_tr"/>
    <property type="match status" value="1"/>
</dbReference>
<protein>
    <recommendedName>
        <fullName evidence="9">Riboflavin transporter</fullName>
    </recommendedName>
</protein>
<dbReference type="InterPro" id="IPR009357">
    <property type="entry name" value="Riboflavin_transptr"/>
</dbReference>
<feature type="transmembrane region" description="Helical" evidence="9">
    <location>
        <begin position="68"/>
        <end position="89"/>
    </location>
</feature>
<evidence type="ECO:0000256" key="8">
    <source>
        <dbReference type="ARBA" id="ARBA00023136"/>
    </source>
</evidence>
<comment type="subcellular location">
    <subcellularLocation>
        <location evidence="2 9">Cell membrane</location>
        <topology evidence="2 9">Multi-pass membrane protein</topology>
    </subcellularLocation>
</comment>
<keyword evidence="8 9" id="KW-0472">Membrane</keyword>
<proteinExistence type="inferred from homology"/>
<comment type="similarity">
    <text evidence="3 9">Belongs to the riboflavin transporter family.</text>
</comment>
<evidence type="ECO:0000256" key="9">
    <source>
        <dbReference type="RuleBase" id="RU368035"/>
    </source>
</evidence>
<evidence type="ECO:0000313" key="10">
    <source>
        <dbReference type="EMBL" id="VDM66678.1"/>
    </source>
</evidence>
<organism evidence="10 11">
    <name type="scientific">Strongylus vulgaris</name>
    <name type="common">Blood worm</name>
    <dbReference type="NCBI Taxonomy" id="40348"/>
    <lineage>
        <taxon>Eukaryota</taxon>
        <taxon>Metazoa</taxon>
        <taxon>Ecdysozoa</taxon>
        <taxon>Nematoda</taxon>
        <taxon>Chromadorea</taxon>
        <taxon>Rhabditida</taxon>
        <taxon>Rhabditina</taxon>
        <taxon>Rhabditomorpha</taxon>
        <taxon>Strongyloidea</taxon>
        <taxon>Strongylidae</taxon>
        <taxon>Strongylus</taxon>
    </lineage>
</organism>
<dbReference type="Proteomes" id="UP000270094">
    <property type="component" value="Unassembled WGS sequence"/>
</dbReference>
<dbReference type="GO" id="GO:0032217">
    <property type="term" value="F:riboflavin transmembrane transporter activity"/>
    <property type="evidence" value="ECO:0007669"/>
    <property type="project" value="UniProtKB-UniRule"/>
</dbReference>
<feature type="transmembrane region" description="Helical" evidence="9">
    <location>
        <begin position="96"/>
        <end position="117"/>
    </location>
</feature>
<comment type="caution">
    <text evidence="9">Lacks conserved residue(s) required for the propagation of feature annotation.</text>
</comment>
<keyword evidence="7 9" id="KW-1133">Transmembrane helix</keyword>
<dbReference type="PANTHER" id="PTHR12929:SF10">
    <property type="entry name" value="RIBOFLAVIN TRANSPORTER"/>
    <property type="match status" value="1"/>
</dbReference>
<evidence type="ECO:0000256" key="4">
    <source>
        <dbReference type="ARBA" id="ARBA00022448"/>
    </source>
</evidence>
<accession>A0A3P7KDR8</accession>
<evidence type="ECO:0000256" key="1">
    <source>
        <dbReference type="ARBA" id="ARBA00000215"/>
    </source>
</evidence>
<evidence type="ECO:0000313" key="11">
    <source>
        <dbReference type="Proteomes" id="UP000270094"/>
    </source>
</evidence>
<dbReference type="OrthoDB" id="9995836at2759"/>
<name>A0A3P7KDR8_STRVU</name>
<keyword evidence="11" id="KW-1185">Reference proteome</keyword>
<gene>
    <name evidence="10" type="ORF">SVUK_LOCUS1676</name>
</gene>
<keyword evidence="6 9" id="KW-0812">Transmembrane</keyword>
<dbReference type="GO" id="GO:0005886">
    <property type="term" value="C:plasma membrane"/>
    <property type="evidence" value="ECO:0007669"/>
    <property type="project" value="UniProtKB-SubCell"/>
</dbReference>
<feature type="transmembrane region" description="Helical" evidence="9">
    <location>
        <begin position="123"/>
        <end position="144"/>
    </location>
</feature>
<feature type="transmembrane region" description="Helical" evidence="9">
    <location>
        <begin position="29"/>
        <end position="48"/>
    </location>
</feature>
<evidence type="ECO:0000256" key="3">
    <source>
        <dbReference type="ARBA" id="ARBA00006366"/>
    </source>
</evidence>
<feature type="transmembrane region" description="Helical" evidence="9">
    <location>
        <begin position="165"/>
        <end position="187"/>
    </location>
</feature>
<comment type="function">
    <text evidence="9">Plasma membrane transporter mediating the uptake by cells of the water soluble vitamin B2/riboflavin that plays a key role in biochemical oxidation-reduction reactions of the carbohydrate, lipid, and amino acid metabolism.</text>
</comment>
<evidence type="ECO:0000256" key="7">
    <source>
        <dbReference type="ARBA" id="ARBA00022989"/>
    </source>
</evidence>
<evidence type="ECO:0000256" key="6">
    <source>
        <dbReference type="ARBA" id="ARBA00022692"/>
    </source>
</evidence>
<evidence type="ECO:0000256" key="2">
    <source>
        <dbReference type="ARBA" id="ARBA00004651"/>
    </source>
</evidence>
<dbReference type="PANTHER" id="PTHR12929">
    <property type="entry name" value="SOLUTE CARRIER FAMILY 52"/>
    <property type="match status" value="1"/>
</dbReference>
<dbReference type="EMBL" id="UYYB01003439">
    <property type="protein sequence ID" value="VDM66678.1"/>
    <property type="molecule type" value="Genomic_DNA"/>
</dbReference>
<evidence type="ECO:0000256" key="5">
    <source>
        <dbReference type="ARBA" id="ARBA00022475"/>
    </source>
</evidence>
<reference evidence="10 11" key="1">
    <citation type="submission" date="2018-11" db="EMBL/GenBank/DDBJ databases">
        <authorList>
            <consortium name="Pathogen Informatics"/>
        </authorList>
    </citation>
    <scope>NUCLEOTIDE SEQUENCE [LARGE SCALE GENOMIC DNA]</scope>
</reference>